<name>A0A1C5IFP0_9ACTN</name>
<dbReference type="InterPro" id="IPR021373">
    <property type="entry name" value="DUF2993"/>
</dbReference>
<organism evidence="1 2">
    <name type="scientific">Micromonospora coxensis</name>
    <dbReference type="NCBI Taxonomy" id="356852"/>
    <lineage>
        <taxon>Bacteria</taxon>
        <taxon>Bacillati</taxon>
        <taxon>Actinomycetota</taxon>
        <taxon>Actinomycetes</taxon>
        <taxon>Micromonosporales</taxon>
        <taxon>Micromonosporaceae</taxon>
        <taxon>Micromonospora</taxon>
    </lineage>
</organism>
<evidence type="ECO:0008006" key="3">
    <source>
        <dbReference type="Google" id="ProtNLM"/>
    </source>
</evidence>
<evidence type="ECO:0000313" key="2">
    <source>
        <dbReference type="Proteomes" id="UP000198215"/>
    </source>
</evidence>
<evidence type="ECO:0000313" key="1">
    <source>
        <dbReference type="EMBL" id="SCG57180.1"/>
    </source>
</evidence>
<dbReference type="OrthoDB" id="3215846at2"/>
<dbReference type="RefSeq" id="WP_088976296.1">
    <property type="nucleotide sequence ID" value="NZ_LT607753.1"/>
</dbReference>
<accession>A0A1C5IFP0</accession>
<dbReference type="AlphaFoldDB" id="A0A1C5IFP0"/>
<protein>
    <recommendedName>
        <fullName evidence="3">DUF2993 domain-containing protein</fullName>
    </recommendedName>
</protein>
<dbReference type="Pfam" id="PF11209">
    <property type="entry name" value="LmeA"/>
    <property type="match status" value="1"/>
</dbReference>
<reference evidence="2" key="1">
    <citation type="submission" date="2016-06" db="EMBL/GenBank/DDBJ databases">
        <authorList>
            <person name="Varghese N."/>
            <person name="Submissions Spin"/>
        </authorList>
    </citation>
    <scope>NUCLEOTIDE SEQUENCE [LARGE SCALE GENOMIC DNA]</scope>
    <source>
        <strain evidence="2">DSM 45161</strain>
    </source>
</reference>
<proteinExistence type="predicted"/>
<keyword evidence="2" id="KW-1185">Reference proteome</keyword>
<dbReference type="Proteomes" id="UP000198215">
    <property type="component" value="Chromosome I"/>
</dbReference>
<dbReference type="EMBL" id="LT607753">
    <property type="protein sequence ID" value="SCG57180.1"/>
    <property type="molecule type" value="Genomic_DNA"/>
</dbReference>
<sequence>MAEAYPAYEERPRRRGRKVLVTLLVLLLLLVGLLVVADRVAAGVAERAIADQVKQEIAKQQAQSAPPQVDVGGFPFLTQVVAGRYERISIVLTDVQGAVEGNAVSVPRLDVDARNVQASLDTLRSGQGDVVAETVNGTGTVTYDSLAKLLDRPGLELGEQDGRLVVTAPVDILGQKLTVTGTAEVTVAEGNKVALRFNDLDAEGLPPVPLARTLLSNYARGISIDVPLPELPFQLNVRKVEPRPEGLTVTADAKDVPLNQAA</sequence>
<gene>
    <name evidence="1" type="ORF">GA0070614_2733</name>
</gene>